<comment type="caution">
    <text evidence="1">The sequence shown here is derived from an EMBL/GenBank/DDBJ whole genome shotgun (WGS) entry which is preliminary data.</text>
</comment>
<dbReference type="OrthoDB" id="4303084at2"/>
<reference evidence="1 2" key="1">
    <citation type="submission" date="2018-03" db="EMBL/GenBank/DDBJ databases">
        <title>Genomic Encyclopedia of Archaeal and Bacterial Type Strains, Phase II (KMG-II): from individual species to whole genera.</title>
        <authorList>
            <person name="Goeker M."/>
        </authorList>
    </citation>
    <scope>NUCLEOTIDE SEQUENCE [LARGE SCALE GENOMIC DNA]</scope>
    <source>
        <strain evidence="1 2">DSM 45211</strain>
    </source>
</reference>
<dbReference type="AlphaFoldDB" id="A0A2P8E3W6"/>
<dbReference type="RefSeq" id="WP_106537176.1">
    <property type="nucleotide sequence ID" value="NZ_ML142900.1"/>
</dbReference>
<sequence length="245" mass="25956">MRTPVNTRAALRLLEEVVEGNEGYVYEDEDGVPADSTMCHYVHRTEGGSAPGCIVGHALHRAGVPISNLLEIEGSTIGTEQAARVGVALEGRAVDVLSAAQAAQDVGETWGEALEHARAVAAEAAADDEAEVEALLVHGTSHPVAHAQTSIPIAEVDQAVLELAFGGVAADARKAQARSQRRRDLADEIQHLVGEHQGEANAWAELADRQYGTGDDDAALLSASQGDLHRHTVDVLTEAYRLLDR</sequence>
<name>A0A2P8E3W6_9ACTN</name>
<accession>A0A2P8E3W6</accession>
<dbReference type="EMBL" id="PYGE01000006">
    <property type="protein sequence ID" value="PSL04165.1"/>
    <property type="molecule type" value="Genomic_DNA"/>
</dbReference>
<dbReference type="Proteomes" id="UP000243528">
    <property type="component" value="Unassembled WGS sequence"/>
</dbReference>
<evidence type="ECO:0000313" key="2">
    <source>
        <dbReference type="Proteomes" id="UP000243528"/>
    </source>
</evidence>
<organism evidence="1 2">
    <name type="scientific">Haloactinopolyspora alba</name>
    <dbReference type="NCBI Taxonomy" id="648780"/>
    <lineage>
        <taxon>Bacteria</taxon>
        <taxon>Bacillati</taxon>
        <taxon>Actinomycetota</taxon>
        <taxon>Actinomycetes</taxon>
        <taxon>Jiangellales</taxon>
        <taxon>Jiangellaceae</taxon>
        <taxon>Haloactinopolyspora</taxon>
    </lineage>
</organism>
<keyword evidence="2" id="KW-1185">Reference proteome</keyword>
<protein>
    <submittedName>
        <fullName evidence="1">Uncharacterized protein</fullName>
    </submittedName>
</protein>
<evidence type="ECO:0000313" key="1">
    <source>
        <dbReference type="EMBL" id="PSL04165.1"/>
    </source>
</evidence>
<gene>
    <name evidence="1" type="ORF">CLV30_106170</name>
</gene>
<proteinExistence type="predicted"/>